<evidence type="ECO:0000256" key="1">
    <source>
        <dbReference type="SAM" id="MobiDB-lite"/>
    </source>
</evidence>
<gene>
    <name evidence="2" type="ORF">HAP48_041955</name>
</gene>
<feature type="region of interest" description="Disordered" evidence="1">
    <location>
        <begin position="1"/>
        <end position="21"/>
    </location>
</feature>
<organism evidence="2">
    <name type="scientific">Bradyrhizobium septentrionale</name>
    <dbReference type="NCBI Taxonomy" id="1404411"/>
    <lineage>
        <taxon>Bacteria</taxon>
        <taxon>Pseudomonadati</taxon>
        <taxon>Pseudomonadota</taxon>
        <taxon>Alphaproteobacteria</taxon>
        <taxon>Hyphomicrobiales</taxon>
        <taxon>Nitrobacteraceae</taxon>
        <taxon>Bradyrhizobium</taxon>
    </lineage>
</organism>
<name>A0A973W8P8_9BRAD</name>
<dbReference type="AlphaFoldDB" id="A0A973W8P8"/>
<dbReference type="RefSeq" id="WP_166213729.1">
    <property type="nucleotide sequence ID" value="NZ_CP088285.1"/>
</dbReference>
<reference evidence="2" key="1">
    <citation type="submission" date="2020-06" db="EMBL/GenBank/DDBJ databases">
        <title>Whole Genome Sequence of Bradyrhizobium sp. Strain 1S1.</title>
        <authorList>
            <person name="Bromfield E.S.P."/>
            <person name="Cloutier S."/>
        </authorList>
    </citation>
    <scope>NUCLEOTIDE SEQUENCE [LARGE SCALE GENOMIC DNA]</scope>
    <source>
        <strain evidence="2">1S1</strain>
    </source>
</reference>
<proteinExistence type="predicted"/>
<dbReference type="EMBL" id="JAAOLE020000001">
    <property type="protein sequence ID" value="NVI49292.1"/>
    <property type="molecule type" value="Genomic_DNA"/>
</dbReference>
<dbReference type="Pfam" id="PF09903">
    <property type="entry name" value="DUF2130"/>
    <property type="match status" value="1"/>
</dbReference>
<sequence length="144" mass="15901">MPENASGGSSSSSSLLIRGKNPRRCQAENPLKLLSEFAEPALIEVTNARMTQADQQSKADQVYQYLTGSRFKQRIEAIVERFKEMRDDIDKERMMKAWAKREAQVSAMIEATVGMVGDLHGIVGQAMPETSAIDEPPMIEGKAA</sequence>
<evidence type="ECO:0000313" key="2">
    <source>
        <dbReference type="EMBL" id="NVI49292.1"/>
    </source>
</evidence>
<protein>
    <submittedName>
        <fullName evidence="2">DUF2130 domain-containing protein</fullName>
    </submittedName>
</protein>
<dbReference type="InterPro" id="IPR019219">
    <property type="entry name" value="DUF2130"/>
</dbReference>
<accession>A0A973W8P8</accession>
<comment type="caution">
    <text evidence="2">The sequence shown here is derived from an EMBL/GenBank/DDBJ whole genome shotgun (WGS) entry which is preliminary data.</text>
</comment>
<feature type="compositionally biased region" description="Low complexity" evidence="1">
    <location>
        <begin position="1"/>
        <end position="14"/>
    </location>
</feature>